<dbReference type="AlphaFoldDB" id="A0A2C9ZV41"/>
<dbReference type="RefSeq" id="WP_086596906.1">
    <property type="nucleotide sequence ID" value="NZ_MTSE01000026.1"/>
</dbReference>
<sequence>MSAAYDALRQAMGCGDIELTTPVAALLPGDVSDKKRYYDVTALIWQQAAGDWHQHFCEVLDEACVLEMLSYYDTPAPTQENV</sequence>
<dbReference type="OrthoDB" id="9791859at2"/>
<keyword evidence="2" id="KW-1185">Reference proteome</keyword>
<dbReference type="Proteomes" id="UP000194873">
    <property type="component" value="Unassembled WGS sequence"/>
</dbReference>
<reference evidence="1 2" key="1">
    <citation type="submission" date="2017-01" db="EMBL/GenBank/DDBJ databases">
        <title>A new Hymenobacter.</title>
        <authorList>
            <person name="Liang Y."/>
            <person name="Feng F."/>
        </authorList>
    </citation>
    <scope>NUCLEOTIDE SEQUENCE [LARGE SCALE GENOMIC DNA]</scope>
    <source>
        <strain evidence="1">MIMBbqt21</strain>
    </source>
</reference>
<accession>A0A2C9ZV41</accession>
<organism evidence="1 2">
    <name type="scientific">Hymenobacter crusticola</name>
    <dbReference type="NCBI Taxonomy" id="1770526"/>
    <lineage>
        <taxon>Bacteria</taxon>
        <taxon>Pseudomonadati</taxon>
        <taxon>Bacteroidota</taxon>
        <taxon>Cytophagia</taxon>
        <taxon>Cytophagales</taxon>
        <taxon>Hymenobacteraceae</taxon>
        <taxon>Hymenobacter</taxon>
    </lineage>
</organism>
<protein>
    <submittedName>
        <fullName evidence="1">Uncharacterized protein</fullName>
    </submittedName>
</protein>
<dbReference type="EMBL" id="MTSE01000026">
    <property type="protein sequence ID" value="OUJ70167.1"/>
    <property type="molecule type" value="Genomic_DNA"/>
</dbReference>
<evidence type="ECO:0000313" key="2">
    <source>
        <dbReference type="Proteomes" id="UP000194873"/>
    </source>
</evidence>
<proteinExistence type="predicted"/>
<gene>
    <name evidence="1" type="ORF">BXP70_25290</name>
</gene>
<comment type="caution">
    <text evidence="1">The sequence shown here is derived from an EMBL/GenBank/DDBJ whole genome shotgun (WGS) entry which is preliminary data.</text>
</comment>
<name>A0A2C9ZV41_9BACT</name>
<evidence type="ECO:0000313" key="1">
    <source>
        <dbReference type="EMBL" id="OUJ70167.1"/>
    </source>
</evidence>